<dbReference type="GO" id="GO:0005886">
    <property type="term" value="C:plasma membrane"/>
    <property type="evidence" value="ECO:0007669"/>
    <property type="project" value="UniProtKB-SubCell"/>
</dbReference>
<evidence type="ECO:0000256" key="1">
    <source>
        <dbReference type="ARBA" id="ARBA00004651"/>
    </source>
</evidence>
<comment type="catalytic activity">
    <reaction evidence="11">
        <text>fluoride(in) = fluoride(out)</text>
        <dbReference type="Rhea" id="RHEA:76159"/>
        <dbReference type="ChEBI" id="CHEBI:17051"/>
    </reaction>
    <physiologicalReaction direction="left-to-right" evidence="11">
        <dbReference type="Rhea" id="RHEA:76160"/>
    </physiologicalReaction>
</comment>
<keyword evidence="8 12" id="KW-0472">Membrane</keyword>
<accession>A0A9X2HSZ1</accession>
<keyword evidence="12" id="KW-0479">Metal-binding</keyword>
<evidence type="ECO:0000256" key="12">
    <source>
        <dbReference type="HAMAP-Rule" id="MF_00454"/>
    </source>
</evidence>
<keyword evidence="7 12" id="KW-0406">Ion transport</keyword>
<dbReference type="RefSeq" id="WP_254290004.1">
    <property type="nucleotide sequence ID" value="NZ_JAMLDY010000018.1"/>
</dbReference>
<dbReference type="EMBL" id="JAMLDY010000018">
    <property type="protein sequence ID" value="MCP3736007.1"/>
    <property type="molecule type" value="Genomic_DNA"/>
</dbReference>
<organism evidence="13 14">
    <name type="scientific">Sphingomonas liriopis</name>
    <dbReference type="NCBI Taxonomy" id="2949094"/>
    <lineage>
        <taxon>Bacteria</taxon>
        <taxon>Pseudomonadati</taxon>
        <taxon>Pseudomonadota</taxon>
        <taxon>Alphaproteobacteria</taxon>
        <taxon>Sphingomonadales</taxon>
        <taxon>Sphingomonadaceae</taxon>
        <taxon>Sphingomonas</taxon>
    </lineage>
</organism>
<dbReference type="HAMAP" id="MF_00454">
    <property type="entry name" value="FluC"/>
    <property type="match status" value="1"/>
</dbReference>
<feature type="transmembrane region" description="Helical" evidence="12">
    <location>
        <begin position="96"/>
        <end position="120"/>
    </location>
</feature>
<evidence type="ECO:0000256" key="7">
    <source>
        <dbReference type="ARBA" id="ARBA00023065"/>
    </source>
</evidence>
<feature type="binding site" evidence="12">
    <location>
        <position position="74"/>
    </location>
    <ligand>
        <name>Na(+)</name>
        <dbReference type="ChEBI" id="CHEBI:29101"/>
        <note>structural</note>
    </ligand>
</feature>
<proteinExistence type="inferred from homology"/>
<feature type="transmembrane region" description="Helical" evidence="12">
    <location>
        <begin position="31"/>
        <end position="54"/>
    </location>
</feature>
<reference evidence="13" key="1">
    <citation type="submission" date="2022-05" db="EMBL/GenBank/DDBJ databases">
        <title>Sphingomonas sp. strain RP10 Genome sequencing and assembly.</title>
        <authorList>
            <person name="Kim I."/>
        </authorList>
    </citation>
    <scope>NUCLEOTIDE SEQUENCE</scope>
    <source>
        <strain evidence="13">RP10</strain>
    </source>
</reference>
<comment type="function">
    <text evidence="12">Fluoride-specific ion channel. Important for reducing fluoride concentration in the cell, thus reducing its toxicity.</text>
</comment>
<comment type="similarity">
    <text evidence="10 12">Belongs to the fluoride channel Fluc/FEX (TC 1.A.43) family.</text>
</comment>
<dbReference type="GO" id="GO:0140114">
    <property type="term" value="P:cellular detoxification of fluoride"/>
    <property type="evidence" value="ECO:0007669"/>
    <property type="project" value="UniProtKB-UniRule"/>
</dbReference>
<evidence type="ECO:0000256" key="3">
    <source>
        <dbReference type="ARBA" id="ARBA00022519"/>
    </source>
</evidence>
<dbReference type="GO" id="GO:0046872">
    <property type="term" value="F:metal ion binding"/>
    <property type="evidence" value="ECO:0007669"/>
    <property type="project" value="UniProtKB-KW"/>
</dbReference>
<evidence type="ECO:0000256" key="9">
    <source>
        <dbReference type="ARBA" id="ARBA00023303"/>
    </source>
</evidence>
<dbReference type="NCBIfam" id="TIGR00494">
    <property type="entry name" value="crcB"/>
    <property type="match status" value="1"/>
</dbReference>
<keyword evidence="12" id="KW-0813">Transport</keyword>
<evidence type="ECO:0000313" key="13">
    <source>
        <dbReference type="EMBL" id="MCP3736007.1"/>
    </source>
</evidence>
<keyword evidence="5 12" id="KW-1133">Transmembrane helix</keyword>
<evidence type="ECO:0000256" key="6">
    <source>
        <dbReference type="ARBA" id="ARBA00023053"/>
    </source>
</evidence>
<evidence type="ECO:0000313" key="14">
    <source>
        <dbReference type="Proteomes" id="UP001139486"/>
    </source>
</evidence>
<dbReference type="AlphaFoldDB" id="A0A9X2HSZ1"/>
<comment type="activity regulation">
    <text evidence="12">Na(+) is not transported, but it plays an essential structural role and its presence is essential for fluoride channel function.</text>
</comment>
<keyword evidence="6 12" id="KW-0915">Sodium</keyword>
<keyword evidence="3" id="KW-0997">Cell inner membrane</keyword>
<sequence length="129" mass="12747">MPLVLVMVGGALGTAARYLTGRATLALFGPAFPFGTLAVNLIGGLLMGVLAGVLARAGTGGEPWRLFLGVGVLGGFTTFSAFSLDVVAMIERGATGAAFGYALLSVIGSVAALFAGLMLARNAIGSVAA</sequence>
<evidence type="ECO:0000256" key="2">
    <source>
        <dbReference type="ARBA" id="ARBA00022475"/>
    </source>
</evidence>
<feature type="binding site" evidence="12">
    <location>
        <position position="77"/>
    </location>
    <ligand>
        <name>Na(+)</name>
        <dbReference type="ChEBI" id="CHEBI:29101"/>
        <note>structural</note>
    </ligand>
</feature>
<feature type="transmembrane region" description="Helical" evidence="12">
    <location>
        <begin position="66"/>
        <end position="90"/>
    </location>
</feature>
<keyword evidence="14" id="KW-1185">Reference proteome</keyword>
<dbReference type="PANTHER" id="PTHR28259:SF1">
    <property type="entry name" value="FLUORIDE EXPORT PROTEIN 1-RELATED"/>
    <property type="match status" value="1"/>
</dbReference>
<dbReference type="NCBIfam" id="NF010791">
    <property type="entry name" value="PRK14195.1"/>
    <property type="match status" value="1"/>
</dbReference>
<protein>
    <recommendedName>
        <fullName evidence="12">Fluoride-specific ion channel FluC</fullName>
    </recommendedName>
</protein>
<keyword evidence="9 12" id="KW-0407">Ion channel</keyword>
<evidence type="ECO:0000256" key="5">
    <source>
        <dbReference type="ARBA" id="ARBA00022989"/>
    </source>
</evidence>
<dbReference type="GO" id="GO:0062054">
    <property type="term" value="F:fluoride channel activity"/>
    <property type="evidence" value="ECO:0007669"/>
    <property type="project" value="UniProtKB-UniRule"/>
</dbReference>
<comment type="subcellular location">
    <subcellularLocation>
        <location evidence="1 12">Cell membrane</location>
        <topology evidence="1 12">Multi-pass membrane protein</topology>
    </subcellularLocation>
</comment>
<evidence type="ECO:0000256" key="10">
    <source>
        <dbReference type="ARBA" id="ARBA00035120"/>
    </source>
</evidence>
<dbReference type="Pfam" id="PF02537">
    <property type="entry name" value="CRCB"/>
    <property type="match status" value="1"/>
</dbReference>
<dbReference type="InterPro" id="IPR003691">
    <property type="entry name" value="FluC"/>
</dbReference>
<evidence type="ECO:0000256" key="4">
    <source>
        <dbReference type="ARBA" id="ARBA00022692"/>
    </source>
</evidence>
<keyword evidence="4 12" id="KW-0812">Transmembrane</keyword>
<name>A0A9X2HSZ1_9SPHN</name>
<evidence type="ECO:0000256" key="8">
    <source>
        <dbReference type="ARBA" id="ARBA00023136"/>
    </source>
</evidence>
<dbReference type="Proteomes" id="UP001139486">
    <property type="component" value="Unassembled WGS sequence"/>
</dbReference>
<evidence type="ECO:0000256" key="11">
    <source>
        <dbReference type="ARBA" id="ARBA00035585"/>
    </source>
</evidence>
<comment type="caution">
    <text evidence="13">The sequence shown here is derived from an EMBL/GenBank/DDBJ whole genome shotgun (WGS) entry which is preliminary data.</text>
</comment>
<gene>
    <name evidence="12 13" type="primary">crcB</name>
    <name evidence="12" type="synonym">fluC</name>
    <name evidence="13" type="ORF">M9979_14125</name>
</gene>
<keyword evidence="2 12" id="KW-1003">Cell membrane</keyword>
<dbReference type="PANTHER" id="PTHR28259">
    <property type="entry name" value="FLUORIDE EXPORT PROTEIN 1-RELATED"/>
    <property type="match status" value="1"/>
</dbReference>